<reference evidence="2" key="1">
    <citation type="journal article" date="2015" name="Nature">
        <title>Complex archaea that bridge the gap between prokaryotes and eukaryotes.</title>
        <authorList>
            <person name="Spang A."/>
            <person name="Saw J.H."/>
            <person name="Jorgensen S.L."/>
            <person name="Zaremba-Niedzwiedzka K."/>
            <person name="Martijn J."/>
            <person name="Lind A.E."/>
            <person name="van Eijk R."/>
            <person name="Schleper C."/>
            <person name="Guy L."/>
            <person name="Ettema T.J."/>
        </authorList>
    </citation>
    <scope>NUCLEOTIDE SEQUENCE</scope>
</reference>
<evidence type="ECO:0000256" key="1">
    <source>
        <dbReference type="SAM" id="MobiDB-lite"/>
    </source>
</evidence>
<accession>A0A0F9EHH6</accession>
<protein>
    <submittedName>
        <fullName evidence="2">Uncharacterized protein</fullName>
    </submittedName>
</protein>
<organism evidence="2">
    <name type="scientific">marine sediment metagenome</name>
    <dbReference type="NCBI Taxonomy" id="412755"/>
    <lineage>
        <taxon>unclassified sequences</taxon>
        <taxon>metagenomes</taxon>
        <taxon>ecological metagenomes</taxon>
    </lineage>
</organism>
<sequence length="95" mass="11073">VSKKRSRKGSKKRSRKVSKKRSRKASKKRSRKVSKKRSRKVTKTGAKVKVGTTLVGGRNRQLYRMVGSTKTFYQYRKKEGGMGRRYLVGVWKEHN</sequence>
<dbReference type="AlphaFoldDB" id="A0A0F9EHH6"/>
<gene>
    <name evidence="2" type="ORF">LCGC14_2075070</name>
</gene>
<proteinExistence type="predicted"/>
<name>A0A0F9EHH6_9ZZZZ</name>
<evidence type="ECO:0000313" key="2">
    <source>
        <dbReference type="EMBL" id="KKL73424.1"/>
    </source>
</evidence>
<comment type="caution">
    <text evidence="2">The sequence shown here is derived from an EMBL/GenBank/DDBJ whole genome shotgun (WGS) entry which is preliminary data.</text>
</comment>
<feature type="non-terminal residue" evidence="2">
    <location>
        <position position="1"/>
    </location>
</feature>
<dbReference type="EMBL" id="LAZR01024962">
    <property type="protein sequence ID" value="KKL73424.1"/>
    <property type="molecule type" value="Genomic_DNA"/>
</dbReference>
<feature type="region of interest" description="Disordered" evidence="1">
    <location>
        <begin position="1"/>
        <end position="45"/>
    </location>
</feature>
<feature type="compositionally biased region" description="Basic residues" evidence="1">
    <location>
        <begin position="1"/>
        <end position="42"/>
    </location>
</feature>